<dbReference type="SUPFAM" id="SSF46785">
    <property type="entry name" value="Winged helix' DNA-binding domain"/>
    <property type="match status" value="1"/>
</dbReference>
<evidence type="ECO:0000313" key="3">
    <source>
        <dbReference type="EMBL" id="MFF4772306.1"/>
    </source>
</evidence>
<dbReference type="SMART" id="SM00418">
    <property type="entry name" value="HTH_ARSR"/>
    <property type="match status" value="1"/>
</dbReference>
<accession>A0ABW6UZ17</accession>
<evidence type="ECO:0000256" key="1">
    <source>
        <dbReference type="SAM" id="MobiDB-lite"/>
    </source>
</evidence>
<proteinExistence type="predicted"/>
<organism evidence="3 4">
    <name type="scientific">Microtetraspora fusca</name>
    <dbReference type="NCBI Taxonomy" id="1997"/>
    <lineage>
        <taxon>Bacteria</taxon>
        <taxon>Bacillati</taxon>
        <taxon>Actinomycetota</taxon>
        <taxon>Actinomycetes</taxon>
        <taxon>Streptosporangiales</taxon>
        <taxon>Streptosporangiaceae</taxon>
        <taxon>Microtetraspora</taxon>
    </lineage>
</organism>
<dbReference type="Gene3D" id="1.10.10.10">
    <property type="entry name" value="Winged helix-like DNA-binding domain superfamily/Winged helix DNA-binding domain"/>
    <property type="match status" value="1"/>
</dbReference>
<evidence type="ECO:0000259" key="2">
    <source>
        <dbReference type="SMART" id="SM00418"/>
    </source>
</evidence>
<dbReference type="InterPro" id="IPR036388">
    <property type="entry name" value="WH-like_DNA-bd_sf"/>
</dbReference>
<sequence length="196" mass="21624">MRAVAHPLRLDLLDLLARIGPATAATCARHLGTSQASCSFHLRQLAKYGFVAEAPSSTDQRERPWKIVDVEQQWSPGTPAAAEFERVYIEREAVRMLEWIEGRKHAPEEWRKAGFTSTVTAPMTAEELDELGEAFRKLMEPYADRIAGRAPAPEGARFVRILTNASPLPSTGDTEKDGPEKDGPEKDGPEKDAGTE</sequence>
<protein>
    <submittedName>
        <fullName evidence="3">Helix-turn-helix domain-containing protein</fullName>
    </submittedName>
</protein>
<dbReference type="Pfam" id="PF12840">
    <property type="entry name" value="HTH_20"/>
    <property type="match status" value="1"/>
</dbReference>
<dbReference type="CDD" id="cd00090">
    <property type="entry name" value="HTH_ARSR"/>
    <property type="match status" value="1"/>
</dbReference>
<dbReference type="EMBL" id="JBIAXI010000003">
    <property type="protein sequence ID" value="MFF4772306.1"/>
    <property type="molecule type" value="Genomic_DNA"/>
</dbReference>
<reference evidence="3 4" key="1">
    <citation type="submission" date="2024-10" db="EMBL/GenBank/DDBJ databases">
        <title>The Natural Products Discovery Center: Release of the First 8490 Sequenced Strains for Exploring Actinobacteria Biosynthetic Diversity.</title>
        <authorList>
            <person name="Kalkreuter E."/>
            <person name="Kautsar S.A."/>
            <person name="Yang D."/>
            <person name="Bader C.D."/>
            <person name="Teijaro C.N."/>
            <person name="Fluegel L."/>
            <person name="Davis C.M."/>
            <person name="Simpson J.R."/>
            <person name="Lauterbach L."/>
            <person name="Steele A.D."/>
            <person name="Gui C."/>
            <person name="Meng S."/>
            <person name="Li G."/>
            <person name="Viehrig K."/>
            <person name="Ye F."/>
            <person name="Su P."/>
            <person name="Kiefer A.F."/>
            <person name="Nichols A."/>
            <person name="Cepeda A.J."/>
            <person name="Yan W."/>
            <person name="Fan B."/>
            <person name="Jiang Y."/>
            <person name="Adhikari A."/>
            <person name="Zheng C.-J."/>
            <person name="Schuster L."/>
            <person name="Cowan T.M."/>
            <person name="Smanski M.J."/>
            <person name="Chevrette M.G."/>
            <person name="De Carvalho L.P.S."/>
            <person name="Shen B."/>
        </authorList>
    </citation>
    <scope>NUCLEOTIDE SEQUENCE [LARGE SCALE GENOMIC DNA]</scope>
    <source>
        <strain evidence="3 4">NPDC001281</strain>
    </source>
</reference>
<dbReference type="Proteomes" id="UP001602119">
    <property type="component" value="Unassembled WGS sequence"/>
</dbReference>
<feature type="region of interest" description="Disordered" evidence="1">
    <location>
        <begin position="149"/>
        <end position="196"/>
    </location>
</feature>
<dbReference type="RefSeq" id="WP_387340794.1">
    <property type="nucleotide sequence ID" value="NZ_JBIAXI010000003.1"/>
</dbReference>
<name>A0ABW6UZ17_MICFU</name>
<dbReference type="InterPro" id="IPR036390">
    <property type="entry name" value="WH_DNA-bd_sf"/>
</dbReference>
<evidence type="ECO:0000313" key="4">
    <source>
        <dbReference type="Proteomes" id="UP001602119"/>
    </source>
</evidence>
<dbReference type="InterPro" id="IPR001845">
    <property type="entry name" value="HTH_ArsR_DNA-bd_dom"/>
</dbReference>
<dbReference type="InterPro" id="IPR011991">
    <property type="entry name" value="ArsR-like_HTH"/>
</dbReference>
<feature type="compositionally biased region" description="Polar residues" evidence="1">
    <location>
        <begin position="163"/>
        <end position="172"/>
    </location>
</feature>
<keyword evidence="4" id="KW-1185">Reference proteome</keyword>
<comment type="caution">
    <text evidence="3">The sequence shown here is derived from an EMBL/GenBank/DDBJ whole genome shotgun (WGS) entry which is preliminary data.</text>
</comment>
<feature type="compositionally biased region" description="Basic and acidic residues" evidence="1">
    <location>
        <begin position="173"/>
        <end position="196"/>
    </location>
</feature>
<feature type="domain" description="HTH arsR-type" evidence="2">
    <location>
        <begin position="1"/>
        <end position="102"/>
    </location>
</feature>
<gene>
    <name evidence="3" type="ORF">ACFY05_05550</name>
</gene>